<dbReference type="EMBL" id="OU963897">
    <property type="protein sequence ID" value="CAH0405549.1"/>
    <property type="molecule type" value="Genomic_DNA"/>
</dbReference>
<dbReference type="Proteomes" id="UP001153292">
    <property type="component" value="Chromosome 4"/>
</dbReference>
<organism evidence="1 2">
    <name type="scientific">Chilo suppressalis</name>
    <name type="common">Asiatic rice borer moth</name>
    <dbReference type="NCBI Taxonomy" id="168631"/>
    <lineage>
        <taxon>Eukaryota</taxon>
        <taxon>Metazoa</taxon>
        <taxon>Ecdysozoa</taxon>
        <taxon>Arthropoda</taxon>
        <taxon>Hexapoda</taxon>
        <taxon>Insecta</taxon>
        <taxon>Pterygota</taxon>
        <taxon>Neoptera</taxon>
        <taxon>Endopterygota</taxon>
        <taxon>Lepidoptera</taxon>
        <taxon>Glossata</taxon>
        <taxon>Ditrysia</taxon>
        <taxon>Pyraloidea</taxon>
        <taxon>Crambidae</taxon>
        <taxon>Crambinae</taxon>
        <taxon>Chilo</taxon>
    </lineage>
</organism>
<evidence type="ECO:0000313" key="2">
    <source>
        <dbReference type="Proteomes" id="UP001153292"/>
    </source>
</evidence>
<protein>
    <submittedName>
        <fullName evidence="1">Uncharacterized protein</fullName>
    </submittedName>
</protein>
<proteinExistence type="predicted"/>
<keyword evidence="2" id="KW-1185">Reference proteome</keyword>
<evidence type="ECO:0000313" key="1">
    <source>
        <dbReference type="EMBL" id="CAH0405549.1"/>
    </source>
</evidence>
<reference evidence="1" key="1">
    <citation type="submission" date="2021-12" db="EMBL/GenBank/DDBJ databases">
        <authorList>
            <person name="King R."/>
        </authorList>
    </citation>
    <scope>NUCLEOTIDE SEQUENCE</scope>
</reference>
<accession>A0ABN8B7K9</accession>
<sequence length="362" mass="40210">MSNEDTTTVPEILPCYEDLNEELQMTQQRSLAPNDNIPSSINGQVLSFIESKIEIELQIADLRWQQLMLDRQHAEEVFKAKEIALDAEIRLAVTKLNASPPSSTLCFENNRKMFYNAAEERANNLFENASAPPANESAPVSSTMSMQNMALQPLVSSDPDFSGLSQLSSLNKVTIHPVTAPSLNETYKILDPDGSEIYRVEVCVGHDLKRALQGKIINKELKEVANFHTTESRTMELLVGNKKVFVVKRQPVLFKPVLTISTTYGKVIMKIKGQGYGSNKSMYTVETATKENIGCIIKNLNTNSQPSNGSFDYLNSVINFHRDLKVVLKAAIVACSFLIVSTNHAAIRGKLLKEDRSGGRNE</sequence>
<gene>
    <name evidence="1" type="ORF">CHILSU_LOCUS8912</name>
</gene>
<name>A0ABN8B7K9_CHISP</name>